<dbReference type="RefSeq" id="WP_151045910.1">
    <property type="nucleotide sequence ID" value="NZ_VZUL01000002.1"/>
</dbReference>
<organism evidence="1 2">
    <name type="scientific">Neorhizobium galegae</name>
    <name type="common">Rhizobium galegae</name>
    <dbReference type="NCBI Taxonomy" id="399"/>
    <lineage>
        <taxon>Bacteria</taxon>
        <taxon>Pseudomonadati</taxon>
        <taxon>Pseudomonadota</taxon>
        <taxon>Alphaproteobacteria</taxon>
        <taxon>Hyphomicrobiales</taxon>
        <taxon>Rhizobiaceae</taxon>
        <taxon>Rhizobium/Agrobacterium group</taxon>
        <taxon>Neorhizobium</taxon>
    </lineage>
</organism>
<name>A0A6A1U0J7_NEOGA</name>
<dbReference type="Gene3D" id="3.40.50.300">
    <property type="entry name" value="P-loop containing nucleotide triphosphate hydrolases"/>
    <property type="match status" value="1"/>
</dbReference>
<reference evidence="1 2" key="1">
    <citation type="submission" date="2019-09" db="EMBL/GenBank/DDBJ databases">
        <title>Genome sequencing of Ng87 strain.</title>
        <authorList>
            <person name="Karasev E.S."/>
            <person name="Andronov E."/>
        </authorList>
    </citation>
    <scope>NUCLEOTIDE SEQUENCE [LARGE SCALE GENOMIC DNA]</scope>
    <source>
        <strain evidence="1 2">Ng87</strain>
    </source>
</reference>
<comment type="caution">
    <text evidence="1">The sequence shown here is derived from an EMBL/GenBank/DDBJ whole genome shotgun (WGS) entry which is preliminary data.</text>
</comment>
<accession>A0A6A1U0J7</accession>
<evidence type="ECO:0000313" key="2">
    <source>
        <dbReference type="Proteomes" id="UP000386575"/>
    </source>
</evidence>
<dbReference type="AlphaFoldDB" id="A0A6A1U0J7"/>
<dbReference type="Proteomes" id="UP000386575">
    <property type="component" value="Unassembled WGS sequence"/>
</dbReference>
<dbReference type="InterPro" id="IPR027417">
    <property type="entry name" value="P-loop_NTPase"/>
</dbReference>
<dbReference type="SUPFAM" id="SSF52540">
    <property type="entry name" value="P-loop containing nucleoside triphosphate hydrolases"/>
    <property type="match status" value="1"/>
</dbReference>
<evidence type="ECO:0000313" key="1">
    <source>
        <dbReference type="EMBL" id="KAB1089214.1"/>
    </source>
</evidence>
<dbReference type="EMBL" id="VZUL01000002">
    <property type="protein sequence ID" value="KAB1089214.1"/>
    <property type="molecule type" value="Genomic_DNA"/>
</dbReference>
<proteinExistence type="predicted"/>
<evidence type="ECO:0008006" key="3">
    <source>
        <dbReference type="Google" id="ProtNLM"/>
    </source>
</evidence>
<sequence>MTSSWLETIAQRVDMTPTQAEIALRKRGITADRPLRPARTLTITSIAFKGEKRGSGHGTIDFAWSDLKPGIWAVTSEKNLAGKSSVLEIILWCLRGAPKDLQGDVRKWLNWVAMTFLVDEQAYRIEFRVQAGVPSGNLSRLRPGGGIADALDQFSTDGGFAAAISRFMMNTLDLDPIPSMQGKDGDKQAVEHGWTALSGGLYFGGDHKQLLGDVQMGGLPARMLQMYIGLPWALTVMQANTVKKEVDQEQEQSGKAAARAAIEATKARSRIATDLAAAQKTLESLSSEQATAEDLERLAAEVSRLSPIAIEQATRLSDAEIELKTLRGVANDDERALRDVRENIVAHQFFNGLEPVCCPRCEAKVTSERIKKESADLSCSLCAENIPVDVMEGASETIDATQRRAEASRAAVERAVANERSLRIISAAASKDFEAARKALENAAKGTTFQQRRDAEIAVARLEGALKERQTEPGLSAPSSDVALVQAAAAEAKKAYEENRGDIMLRLSEEILSLGQRLGVKMLESVKLGSNATLALTKGGEDTSFGKVTAGERLRLRIATAIALLRVGKERGLGRHPGLLIIDSPGAEEVSEIDLAALLGELQKITNETQGLQILVASANPTAIVGQLGAEWCRVAEKDNYLW</sequence>
<gene>
    <name evidence="1" type="ORF">F4V91_24440</name>
</gene>
<protein>
    <recommendedName>
        <fullName evidence="3">Large ATP-binding protein</fullName>
    </recommendedName>
</protein>